<reference evidence="2" key="2">
    <citation type="submission" date="2022-01" db="EMBL/GenBank/DDBJ databases">
        <authorList>
            <person name="Yamashiro T."/>
            <person name="Shiraishi A."/>
            <person name="Satake H."/>
            <person name="Nakayama K."/>
        </authorList>
    </citation>
    <scope>NUCLEOTIDE SEQUENCE</scope>
</reference>
<evidence type="ECO:0000313" key="3">
    <source>
        <dbReference type="Proteomes" id="UP001151760"/>
    </source>
</evidence>
<keyword evidence="3" id="KW-1185">Reference proteome</keyword>
<proteinExistence type="predicted"/>
<sequence length="696" mass="79468">MCSGCGCARNLEILRDRDDYDRSERSDKRHKSGDRYHPYSQQGSHRSHGQSDDRQKNGVKGLTGRAAGGTYRNNNNNNHSRDNNRSNLNRYRSLADIGYESNYTHRVTGILVLGLSDKGNRWSAIHRSTTRVSQQFRAVRLRQRDCKKNIGASSSGHADKKPDASGRCLLLFDMALRQFCDIYPSIAHVLLWTPYILDLVYVISTPMKDSARITHVYRDLPLQFDDKIRSVNALPLDMCEFDIILGMDSGFSSTSLLRLDCHSRHVLLASFMTRTSDVSPIHDQTIVFRIFQGKYFGKNFQGIPPYCDDQSTGVVGGEVAMERAGHFQDCFSHTFVHYDISWLCLLGLTNAPAVFMDLDERVFHEFLDKFVIVFTDVLVLLLVRWLFCGHIVSAEEGITLIVRRFEASPSGQDRPYVDLVEDFRFYSDATKQGSVELRIEYETEGWLELLKDYDTNIQYHPGKANVVADALSRKSGMIAGIKVEEEIIRDLERLDIELCVRGQSGGSYTSKLALRLGHSSHFQSIQFDGRLYLIYATLLVEWYEARLDEISMDLLPVTTDSGEARCIWVVVDRMTKWHICFLSEWITPFRKCKKCVQQENNSITRESLVEPGFRFSTAFIRDHGLVEFATLTVWLRVLNATPFEMLYVGNAVAPICWDQVGERILEGPEKIEVTMKRIAVARGKRLRIAQIVDAIR</sequence>
<reference evidence="2" key="1">
    <citation type="journal article" date="2022" name="Int. J. Mol. Sci.">
        <title>Draft Genome of Tanacetum Coccineum: Genomic Comparison of Closely Related Tanacetum-Family Plants.</title>
        <authorList>
            <person name="Yamashiro T."/>
            <person name="Shiraishi A."/>
            <person name="Nakayama K."/>
            <person name="Satake H."/>
        </authorList>
    </citation>
    <scope>NUCLEOTIDE SEQUENCE</scope>
</reference>
<dbReference type="Proteomes" id="UP001151760">
    <property type="component" value="Unassembled WGS sequence"/>
</dbReference>
<protein>
    <submittedName>
        <fullName evidence="2">Uncharacterized protein</fullName>
    </submittedName>
</protein>
<dbReference type="Pfam" id="PF08284">
    <property type="entry name" value="RVP_2"/>
    <property type="match status" value="1"/>
</dbReference>
<gene>
    <name evidence="2" type="ORF">Tco_0924103</name>
</gene>
<evidence type="ECO:0000256" key="1">
    <source>
        <dbReference type="SAM" id="MobiDB-lite"/>
    </source>
</evidence>
<feature type="region of interest" description="Disordered" evidence="1">
    <location>
        <begin position="19"/>
        <end position="87"/>
    </location>
</feature>
<dbReference type="CDD" id="cd00303">
    <property type="entry name" value="retropepsin_like"/>
    <property type="match status" value="1"/>
</dbReference>
<accession>A0ABQ5D9X7</accession>
<organism evidence="2 3">
    <name type="scientific">Tanacetum coccineum</name>
    <dbReference type="NCBI Taxonomy" id="301880"/>
    <lineage>
        <taxon>Eukaryota</taxon>
        <taxon>Viridiplantae</taxon>
        <taxon>Streptophyta</taxon>
        <taxon>Embryophyta</taxon>
        <taxon>Tracheophyta</taxon>
        <taxon>Spermatophyta</taxon>
        <taxon>Magnoliopsida</taxon>
        <taxon>eudicotyledons</taxon>
        <taxon>Gunneridae</taxon>
        <taxon>Pentapetalae</taxon>
        <taxon>asterids</taxon>
        <taxon>campanulids</taxon>
        <taxon>Asterales</taxon>
        <taxon>Asteraceae</taxon>
        <taxon>Asteroideae</taxon>
        <taxon>Anthemideae</taxon>
        <taxon>Anthemidinae</taxon>
        <taxon>Tanacetum</taxon>
    </lineage>
</organism>
<comment type="caution">
    <text evidence="2">The sequence shown here is derived from an EMBL/GenBank/DDBJ whole genome shotgun (WGS) entry which is preliminary data.</text>
</comment>
<name>A0ABQ5D9X7_9ASTR</name>
<evidence type="ECO:0000313" key="2">
    <source>
        <dbReference type="EMBL" id="GJT33684.1"/>
    </source>
</evidence>
<feature type="compositionally biased region" description="Basic and acidic residues" evidence="1">
    <location>
        <begin position="19"/>
        <end position="37"/>
    </location>
</feature>
<dbReference type="EMBL" id="BQNB010014899">
    <property type="protein sequence ID" value="GJT33684.1"/>
    <property type="molecule type" value="Genomic_DNA"/>
</dbReference>